<reference evidence="1" key="1">
    <citation type="journal article" date="2021" name="PeerJ">
        <title>Extensive microbial diversity within the chicken gut microbiome revealed by metagenomics and culture.</title>
        <authorList>
            <person name="Gilroy R."/>
            <person name="Ravi A."/>
            <person name="Getino M."/>
            <person name="Pursley I."/>
            <person name="Horton D.L."/>
            <person name="Alikhan N.F."/>
            <person name="Baker D."/>
            <person name="Gharbi K."/>
            <person name="Hall N."/>
            <person name="Watson M."/>
            <person name="Adriaenssens E.M."/>
            <person name="Foster-Nyarko E."/>
            <person name="Jarju S."/>
            <person name="Secka A."/>
            <person name="Antonio M."/>
            <person name="Oren A."/>
            <person name="Chaudhuri R.R."/>
            <person name="La Ragione R."/>
            <person name="Hildebrand F."/>
            <person name="Pallen M.J."/>
        </authorList>
    </citation>
    <scope>NUCLEOTIDE SEQUENCE</scope>
    <source>
        <strain evidence="1">ChiSxjej3B15-24422</strain>
    </source>
</reference>
<protein>
    <submittedName>
        <fullName evidence="1">Uncharacterized protein</fullName>
    </submittedName>
</protein>
<reference evidence="1" key="2">
    <citation type="submission" date="2021-04" db="EMBL/GenBank/DDBJ databases">
        <authorList>
            <person name="Gilroy R."/>
        </authorList>
    </citation>
    <scope>NUCLEOTIDE SEQUENCE</scope>
    <source>
        <strain evidence="1">ChiSxjej3B15-24422</strain>
    </source>
</reference>
<dbReference type="Proteomes" id="UP000824007">
    <property type="component" value="Unassembled WGS sequence"/>
</dbReference>
<organism evidence="1 2">
    <name type="scientific">Candidatus Eisenbergiella pullistercoris</name>
    <dbReference type="NCBI Taxonomy" id="2838555"/>
    <lineage>
        <taxon>Bacteria</taxon>
        <taxon>Bacillati</taxon>
        <taxon>Bacillota</taxon>
        <taxon>Clostridia</taxon>
        <taxon>Lachnospirales</taxon>
        <taxon>Lachnospiraceae</taxon>
        <taxon>Eisenbergiella</taxon>
    </lineage>
</organism>
<evidence type="ECO:0000313" key="1">
    <source>
        <dbReference type="EMBL" id="HIY61653.1"/>
    </source>
</evidence>
<gene>
    <name evidence="1" type="ORF">H9831_13420</name>
</gene>
<name>A0A9D1YSM8_9FIRM</name>
<dbReference type="AlphaFoldDB" id="A0A9D1YSM8"/>
<evidence type="ECO:0000313" key="2">
    <source>
        <dbReference type="Proteomes" id="UP000824007"/>
    </source>
</evidence>
<accession>A0A9D1YSM8</accession>
<dbReference type="EMBL" id="DXDD01000166">
    <property type="protein sequence ID" value="HIY61653.1"/>
    <property type="molecule type" value="Genomic_DNA"/>
</dbReference>
<comment type="caution">
    <text evidence="1">The sequence shown here is derived from an EMBL/GenBank/DDBJ whole genome shotgun (WGS) entry which is preliminary data.</text>
</comment>
<sequence>MRIVRGLFSYYTGKGLGPAGSVRTRAAWKRAIMSANAGRMETEDLALNAEGAMELEFVIVIVIRKGRING</sequence>
<proteinExistence type="predicted"/>